<sequence length="62" mass="6472">MDLVKVVHALQQVDPHGHKFGDLGDDGILGRGGSTPASFLFFLHHLSNNGGSTKTVGCGNDV</sequence>
<proteinExistence type="predicted"/>
<reference evidence="1 2" key="1">
    <citation type="submission" date="2019-11" db="EMBL/GenBank/DDBJ databases">
        <title>Whole genome sequence of Oryza granulata.</title>
        <authorList>
            <person name="Li W."/>
        </authorList>
    </citation>
    <scope>NUCLEOTIDE SEQUENCE [LARGE SCALE GENOMIC DNA]</scope>
    <source>
        <strain evidence="2">cv. Menghai</strain>
        <tissue evidence="1">Leaf</tissue>
    </source>
</reference>
<dbReference type="EMBL" id="SPHZ02000008">
    <property type="protein sequence ID" value="KAF0903228.1"/>
    <property type="molecule type" value="Genomic_DNA"/>
</dbReference>
<dbReference type="AlphaFoldDB" id="A0A6G1CRW4"/>
<comment type="caution">
    <text evidence="1">The sequence shown here is derived from an EMBL/GenBank/DDBJ whole genome shotgun (WGS) entry which is preliminary data.</text>
</comment>
<keyword evidence="2" id="KW-1185">Reference proteome</keyword>
<accession>A0A6G1CRW4</accession>
<dbReference type="Proteomes" id="UP000479710">
    <property type="component" value="Unassembled WGS sequence"/>
</dbReference>
<gene>
    <name evidence="1" type="ORF">E2562_025795</name>
</gene>
<name>A0A6G1CRW4_9ORYZ</name>
<evidence type="ECO:0000313" key="2">
    <source>
        <dbReference type="Proteomes" id="UP000479710"/>
    </source>
</evidence>
<protein>
    <submittedName>
        <fullName evidence="1">Uncharacterized protein</fullName>
    </submittedName>
</protein>
<organism evidence="1 2">
    <name type="scientific">Oryza meyeriana var. granulata</name>
    <dbReference type="NCBI Taxonomy" id="110450"/>
    <lineage>
        <taxon>Eukaryota</taxon>
        <taxon>Viridiplantae</taxon>
        <taxon>Streptophyta</taxon>
        <taxon>Embryophyta</taxon>
        <taxon>Tracheophyta</taxon>
        <taxon>Spermatophyta</taxon>
        <taxon>Magnoliopsida</taxon>
        <taxon>Liliopsida</taxon>
        <taxon>Poales</taxon>
        <taxon>Poaceae</taxon>
        <taxon>BOP clade</taxon>
        <taxon>Oryzoideae</taxon>
        <taxon>Oryzeae</taxon>
        <taxon>Oryzinae</taxon>
        <taxon>Oryza</taxon>
        <taxon>Oryza meyeriana</taxon>
    </lineage>
</organism>
<evidence type="ECO:0000313" key="1">
    <source>
        <dbReference type="EMBL" id="KAF0903228.1"/>
    </source>
</evidence>